<dbReference type="GO" id="GO:0003677">
    <property type="term" value="F:DNA binding"/>
    <property type="evidence" value="ECO:0007669"/>
    <property type="project" value="InterPro"/>
</dbReference>
<evidence type="ECO:0000256" key="1">
    <source>
        <dbReference type="SAM" id="MobiDB-lite"/>
    </source>
</evidence>
<gene>
    <name evidence="4" type="ORF">HTIA_1002</name>
</gene>
<evidence type="ECO:0000259" key="2">
    <source>
        <dbReference type="Pfam" id="PF09339"/>
    </source>
</evidence>
<dbReference type="GO" id="GO:0006355">
    <property type="term" value="P:regulation of DNA-templated transcription"/>
    <property type="evidence" value="ECO:0007669"/>
    <property type="project" value="InterPro"/>
</dbReference>
<reference evidence="4 5" key="1">
    <citation type="journal article" date="2014" name="Environ. Microbiol.">
        <title>Halorhabdus tiamatea: proteogenomics and glycosidase activity measurements identify the first cultivated euryarchaeon from a deep-sea anoxic brine lake as potential polysaccharide degrader.</title>
        <authorList>
            <person name="Werner J."/>
            <person name="Ferrer M."/>
            <person name="Michel G."/>
            <person name="Mann A.J."/>
            <person name="Huang S."/>
            <person name="Juarez S."/>
            <person name="Ciordia S."/>
            <person name="Albar J.P."/>
            <person name="Alcaide M."/>
            <person name="La Cono V."/>
            <person name="Yakimov M.M."/>
            <person name="Antunes A."/>
            <person name="Taborda M."/>
            <person name="Da Costa M.S."/>
            <person name="Amann R.I."/>
            <person name="Gloeckner F.O."/>
            <person name="Golyshina O.V."/>
            <person name="Golyshin P.N."/>
            <person name="Teeling H."/>
        </authorList>
    </citation>
    <scope>NUCLEOTIDE SEQUENCE [LARGE SCALE GENOMIC DNA]</scope>
    <source>
        <strain evidence="5">SARL4B</strain>
    </source>
</reference>
<dbReference type="Pfam" id="PF09339">
    <property type="entry name" value="HTH_IclR"/>
    <property type="match status" value="1"/>
</dbReference>
<evidence type="ECO:0000313" key="5">
    <source>
        <dbReference type="Proteomes" id="UP000015381"/>
    </source>
</evidence>
<dbReference type="InterPro" id="IPR005471">
    <property type="entry name" value="Tscrpt_reg_IclR_N"/>
</dbReference>
<dbReference type="EMBL" id="HF571520">
    <property type="protein sequence ID" value="CCQ33140.1"/>
    <property type="molecule type" value="Genomic_DNA"/>
</dbReference>
<dbReference type="InterPro" id="IPR055860">
    <property type="entry name" value="DUF7437"/>
</dbReference>
<protein>
    <submittedName>
        <fullName evidence="4">Transcriptional regulator</fullName>
    </submittedName>
</protein>
<dbReference type="HOGENOM" id="CLU_114811_0_0_2"/>
<proteinExistence type="predicted"/>
<dbReference type="AlphaFoldDB" id="S6D2D5"/>
<evidence type="ECO:0000313" key="4">
    <source>
        <dbReference type="EMBL" id="CCQ33140.1"/>
    </source>
</evidence>
<dbReference type="Proteomes" id="UP000015381">
    <property type="component" value="Chromosome I"/>
</dbReference>
<dbReference type="KEGG" id="hti:HTIA_1002"/>
<evidence type="ECO:0000259" key="3">
    <source>
        <dbReference type="Pfam" id="PF24218"/>
    </source>
</evidence>
<feature type="domain" description="DUF7437" evidence="3">
    <location>
        <begin position="94"/>
        <end position="140"/>
    </location>
</feature>
<feature type="region of interest" description="Disordered" evidence="1">
    <location>
        <begin position="153"/>
        <end position="174"/>
    </location>
</feature>
<keyword evidence="5" id="KW-1185">Reference proteome</keyword>
<name>S6D2D5_9EURY</name>
<dbReference type="Gene3D" id="1.10.10.10">
    <property type="entry name" value="Winged helix-like DNA-binding domain superfamily/Winged helix DNA-binding domain"/>
    <property type="match status" value="1"/>
</dbReference>
<dbReference type="Pfam" id="PF24218">
    <property type="entry name" value="DUF7437"/>
    <property type="match status" value="1"/>
</dbReference>
<sequence length="174" mass="19110">MLEKPQMAALYTAARDTISTVPELQDHVELTKSTVYEYVAALQRAGLLSEVETDGSAKSYTAHEFTVTLEVDGMVVEITPDVVEVLSHQHSLPEIEGFLEQYGLGTLAAFIDLAYEHAAGEVTTRMIADILDVSRGSAYDMLEHVGRILDIGDEPTTDHATDLSDDERDALLER</sequence>
<dbReference type="InterPro" id="IPR036388">
    <property type="entry name" value="WH-like_DNA-bd_sf"/>
</dbReference>
<accession>S6D2D5</accession>
<dbReference type="SUPFAM" id="SSF46785">
    <property type="entry name" value="Winged helix' DNA-binding domain"/>
    <property type="match status" value="1"/>
</dbReference>
<feature type="domain" description="HTH iclR-type" evidence="2">
    <location>
        <begin position="20"/>
        <end position="49"/>
    </location>
</feature>
<dbReference type="InterPro" id="IPR036390">
    <property type="entry name" value="WH_DNA-bd_sf"/>
</dbReference>
<organism evidence="4 5">
    <name type="scientific">Halorhabdus tiamatea SARL4B</name>
    <dbReference type="NCBI Taxonomy" id="1033806"/>
    <lineage>
        <taxon>Archaea</taxon>
        <taxon>Methanobacteriati</taxon>
        <taxon>Methanobacteriota</taxon>
        <taxon>Stenosarchaea group</taxon>
        <taxon>Halobacteria</taxon>
        <taxon>Halobacteriales</taxon>
        <taxon>Haloarculaceae</taxon>
        <taxon>Halorhabdus</taxon>
    </lineage>
</organism>